<dbReference type="Pfam" id="PF00589">
    <property type="entry name" value="Phage_integrase"/>
    <property type="match status" value="1"/>
</dbReference>
<evidence type="ECO:0000313" key="9">
    <source>
        <dbReference type="Proteomes" id="UP001597533"/>
    </source>
</evidence>
<feature type="domain" description="Core-binding (CB)" evidence="7">
    <location>
        <begin position="1"/>
        <end position="78"/>
    </location>
</feature>
<dbReference type="PANTHER" id="PTHR30349:SF64">
    <property type="entry name" value="PROPHAGE INTEGRASE INTD-RELATED"/>
    <property type="match status" value="1"/>
</dbReference>
<keyword evidence="2" id="KW-0229">DNA integration</keyword>
<comment type="caution">
    <text evidence="8">The sequence shown here is derived from an EMBL/GenBank/DDBJ whole genome shotgun (WGS) entry which is preliminary data.</text>
</comment>
<name>A0ABW5WR09_9FLAO</name>
<keyword evidence="9" id="KW-1185">Reference proteome</keyword>
<accession>A0ABW5WR09</accession>
<evidence type="ECO:0000259" key="7">
    <source>
        <dbReference type="PROSITE" id="PS51900"/>
    </source>
</evidence>
<dbReference type="InterPro" id="IPR010998">
    <property type="entry name" value="Integrase_recombinase_N"/>
</dbReference>
<dbReference type="InterPro" id="IPR004107">
    <property type="entry name" value="Integrase_SAM-like_N"/>
</dbReference>
<keyword evidence="4" id="KW-0233">DNA recombination</keyword>
<evidence type="ECO:0000259" key="6">
    <source>
        <dbReference type="PROSITE" id="PS51898"/>
    </source>
</evidence>
<keyword evidence="3 5" id="KW-0238">DNA-binding</keyword>
<dbReference type="InterPro" id="IPR013762">
    <property type="entry name" value="Integrase-like_cat_sf"/>
</dbReference>
<dbReference type="SUPFAM" id="SSF56349">
    <property type="entry name" value="DNA breaking-rejoining enzymes"/>
    <property type="match status" value="1"/>
</dbReference>
<evidence type="ECO:0000256" key="3">
    <source>
        <dbReference type="ARBA" id="ARBA00023125"/>
    </source>
</evidence>
<dbReference type="InterPro" id="IPR011010">
    <property type="entry name" value="DNA_brk_join_enz"/>
</dbReference>
<reference evidence="9" key="1">
    <citation type="journal article" date="2019" name="Int. J. Syst. Evol. Microbiol.">
        <title>The Global Catalogue of Microorganisms (GCM) 10K type strain sequencing project: providing services to taxonomists for standard genome sequencing and annotation.</title>
        <authorList>
            <consortium name="The Broad Institute Genomics Platform"/>
            <consortium name="The Broad Institute Genome Sequencing Center for Infectious Disease"/>
            <person name="Wu L."/>
            <person name="Ma J."/>
        </authorList>
    </citation>
    <scope>NUCLEOTIDE SEQUENCE [LARGE SCALE GENOMIC DNA]</scope>
    <source>
        <strain evidence="9">KCTC 32141</strain>
    </source>
</reference>
<dbReference type="PROSITE" id="PS51900">
    <property type="entry name" value="CB"/>
    <property type="match status" value="1"/>
</dbReference>
<evidence type="ECO:0000313" key="8">
    <source>
        <dbReference type="EMBL" id="MFD2824779.1"/>
    </source>
</evidence>
<protein>
    <submittedName>
        <fullName evidence="8">Tyrosine-type recombinase/integrase</fullName>
    </submittedName>
</protein>
<dbReference type="InterPro" id="IPR002104">
    <property type="entry name" value="Integrase_catalytic"/>
</dbReference>
<evidence type="ECO:0000256" key="4">
    <source>
        <dbReference type="ARBA" id="ARBA00023172"/>
    </source>
</evidence>
<dbReference type="Proteomes" id="UP001597533">
    <property type="component" value="Unassembled WGS sequence"/>
</dbReference>
<dbReference type="Gene3D" id="1.10.443.10">
    <property type="entry name" value="Intergrase catalytic core"/>
    <property type="match status" value="1"/>
</dbReference>
<evidence type="ECO:0000256" key="1">
    <source>
        <dbReference type="ARBA" id="ARBA00008857"/>
    </source>
</evidence>
<evidence type="ECO:0000256" key="2">
    <source>
        <dbReference type="ARBA" id="ARBA00022908"/>
    </source>
</evidence>
<comment type="similarity">
    <text evidence="1">Belongs to the 'phage' integrase family.</text>
</comment>
<organism evidence="8 9">
    <name type="scientific">Lacinutrix iliipiscaria</name>
    <dbReference type="NCBI Taxonomy" id="1230532"/>
    <lineage>
        <taxon>Bacteria</taxon>
        <taxon>Pseudomonadati</taxon>
        <taxon>Bacteroidota</taxon>
        <taxon>Flavobacteriia</taxon>
        <taxon>Flavobacteriales</taxon>
        <taxon>Flavobacteriaceae</taxon>
        <taxon>Lacinutrix</taxon>
    </lineage>
</organism>
<dbReference type="PROSITE" id="PS51898">
    <property type="entry name" value="TYR_RECOMBINASE"/>
    <property type="match status" value="1"/>
</dbReference>
<dbReference type="RefSeq" id="WP_183490081.1">
    <property type="nucleotide sequence ID" value="NZ_JBHUOV010000017.1"/>
</dbReference>
<dbReference type="EMBL" id="JBHUOV010000017">
    <property type="protein sequence ID" value="MFD2824779.1"/>
    <property type="molecule type" value="Genomic_DNA"/>
</dbReference>
<evidence type="ECO:0000256" key="5">
    <source>
        <dbReference type="PROSITE-ProRule" id="PRU01248"/>
    </source>
</evidence>
<dbReference type="InterPro" id="IPR050090">
    <property type="entry name" value="Tyrosine_recombinase_XerCD"/>
</dbReference>
<dbReference type="Gene3D" id="1.10.150.130">
    <property type="match status" value="1"/>
</dbReference>
<sequence>MKILEIYIRKLRNKRYSENTIDSYVSYLQAFIKDNNIKDPYQVSLKQITSYLENRHYSSVSQQNQIIGSLKLFAKYILGKKAIHLDKIERPRKSITIQPVIPRDFLLNRLTSVKNIKHKTIITLGYACGLRVSEIINLQWKHINRQEQTLLISQAKGNKDRLLPINDSIIDLLEQHARSHKPQQYVFTGQDWRPQYSASSCNNIVKATFGKQYRFHSLRKSCGVHLFELGNNLALIQDLYGHSNIKTTRIYVSSSLEALRHLSHLV</sequence>
<feature type="domain" description="Tyr recombinase" evidence="6">
    <location>
        <begin position="90"/>
        <end position="264"/>
    </location>
</feature>
<dbReference type="InterPro" id="IPR044068">
    <property type="entry name" value="CB"/>
</dbReference>
<gene>
    <name evidence="8" type="ORF">ACFS5M_13940</name>
</gene>
<dbReference type="PANTHER" id="PTHR30349">
    <property type="entry name" value="PHAGE INTEGRASE-RELATED"/>
    <property type="match status" value="1"/>
</dbReference>
<dbReference type="Pfam" id="PF13495">
    <property type="entry name" value="Phage_int_SAM_4"/>
    <property type="match status" value="1"/>
</dbReference>
<proteinExistence type="inferred from homology"/>